<accession>A0A926DR51</accession>
<dbReference type="AlphaFoldDB" id="A0A926DR51"/>
<gene>
    <name evidence="3" type="ORF">H8730_01765</name>
</gene>
<dbReference type="InterPro" id="IPR001387">
    <property type="entry name" value="Cro/C1-type_HTH"/>
</dbReference>
<dbReference type="Pfam" id="PF01381">
    <property type="entry name" value="HTH_3"/>
    <property type="match status" value="1"/>
</dbReference>
<evidence type="ECO:0000256" key="1">
    <source>
        <dbReference type="ARBA" id="ARBA00023125"/>
    </source>
</evidence>
<dbReference type="InterPro" id="IPR010982">
    <property type="entry name" value="Lambda_DNA-bd_dom_sf"/>
</dbReference>
<keyword evidence="1" id="KW-0238">DNA-binding</keyword>
<evidence type="ECO:0000313" key="3">
    <source>
        <dbReference type="EMBL" id="MBC8542274.1"/>
    </source>
</evidence>
<dbReference type="Proteomes" id="UP000657006">
    <property type="component" value="Unassembled WGS sequence"/>
</dbReference>
<dbReference type="EMBL" id="JACRSQ010000002">
    <property type="protein sequence ID" value="MBC8542274.1"/>
    <property type="molecule type" value="Genomic_DNA"/>
</dbReference>
<dbReference type="RefSeq" id="WP_177717885.1">
    <property type="nucleotide sequence ID" value="NZ_JACRSQ010000002.1"/>
</dbReference>
<proteinExistence type="predicted"/>
<dbReference type="SMART" id="SM00530">
    <property type="entry name" value="HTH_XRE"/>
    <property type="match status" value="1"/>
</dbReference>
<dbReference type="GO" id="GO:0003677">
    <property type="term" value="F:DNA binding"/>
    <property type="evidence" value="ECO:0007669"/>
    <property type="project" value="UniProtKB-KW"/>
</dbReference>
<dbReference type="PANTHER" id="PTHR46558:SF11">
    <property type="entry name" value="HTH-TYPE TRANSCRIPTIONAL REGULATOR XRE"/>
    <property type="match status" value="1"/>
</dbReference>
<evidence type="ECO:0000313" key="4">
    <source>
        <dbReference type="Proteomes" id="UP000657006"/>
    </source>
</evidence>
<dbReference type="CDD" id="cd00093">
    <property type="entry name" value="HTH_XRE"/>
    <property type="match status" value="1"/>
</dbReference>
<evidence type="ECO:0000259" key="2">
    <source>
        <dbReference type="PROSITE" id="PS50943"/>
    </source>
</evidence>
<comment type="caution">
    <text evidence="3">The sequence shown here is derived from an EMBL/GenBank/DDBJ whole genome shotgun (WGS) entry which is preliminary data.</text>
</comment>
<feature type="domain" description="HTH cro/C1-type" evidence="2">
    <location>
        <begin position="12"/>
        <end position="66"/>
    </location>
</feature>
<reference evidence="3" key="1">
    <citation type="submission" date="2020-08" db="EMBL/GenBank/DDBJ databases">
        <title>Genome public.</title>
        <authorList>
            <person name="Liu C."/>
            <person name="Sun Q."/>
        </authorList>
    </citation>
    <scope>NUCLEOTIDE SEQUENCE</scope>
    <source>
        <strain evidence="3">NSJ-32</strain>
    </source>
</reference>
<sequence length="113" mass="13350">MEKKQSTIAGRLRSLREERNMMQKEVAQFLRITPQAYSHYELGKRTPDIETLERLAGFFHVSSEYLILGKEVPSPTEIEIYGYLVEDRNDLPPEAIRELTTYYEFLKQKYTKS</sequence>
<dbReference type="PANTHER" id="PTHR46558">
    <property type="entry name" value="TRACRIPTIONAL REGULATORY PROTEIN-RELATED-RELATED"/>
    <property type="match status" value="1"/>
</dbReference>
<keyword evidence="4" id="KW-1185">Reference proteome</keyword>
<protein>
    <submittedName>
        <fullName evidence="3">Helix-turn-helix transcriptional regulator</fullName>
    </submittedName>
</protein>
<dbReference type="PROSITE" id="PS50943">
    <property type="entry name" value="HTH_CROC1"/>
    <property type="match status" value="1"/>
</dbReference>
<organism evidence="3 4">
    <name type="scientific">Bianquea renquensis</name>
    <dbReference type="NCBI Taxonomy" id="2763661"/>
    <lineage>
        <taxon>Bacteria</taxon>
        <taxon>Bacillati</taxon>
        <taxon>Bacillota</taxon>
        <taxon>Clostridia</taxon>
        <taxon>Eubacteriales</taxon>
        <taxon>Bianqueaceae</taxon>
        <taxon>Bianquea</taxon>
    </lineage>
</organism>
<name>A0A926DR51_9FIRM</name>
<dbReference type="SUPFAM" id="SSF47413">
    <property type="entry name" value="lambda repressor-like DNA-binding domains"/>
    <property type="match status" value="1"/>
</dbReference>
<dbReference type="Gene3D" id="1.10.260.40">
    <property type="entry name" value="lambda repressor-like DNA-binding domains"/>
    <property type="match status" value="1"/>
</dbReference>